<organism evidence="3 4">
    <name type="scientific">Ancylostoma duodenale</name>
    <dbReference type="NCBI Taxonomy" id="51022"/>
    <lineage>
        <taxon>Eukaryota</taxon>
        <taxon>Metazoa</taxon>
        <taxon>Ecdysozoa</taxon>
        <taxon>Nematoda</taxon>
        <taxon>Chromadorea</taxon>
        <taxon>Rhabditida</taxon>
        <taxon>Rhabditina</taxon>
        <taxon>Rhabditomorpha</taxon>
        <taxon>Strongyloidea</taxon>
        <taxon>Ancylostomatidae</taxon>
        <taxon>Ancylostomatinae</taxon>
        <taxon>Ancylostoma</taxon>
    </lineage>
</organism>
<dbReference type="GO" id="GO:0005096">
    <property type="term" value="F:GTPase activator activity"/>
    <property type="evidence" value="ECO:0007669"/>
    <property type="project" value="TreeGrafter"/>
</dbReference>
<dbReference type="Pfam" id="PF00610">
    <property type="entry name" value="DEP"/>
    <property type="match status" value="1"/>
</dbReference>
<dbReference type="SUPFAM" id="SSF46785">
    <property type="entry name" value="Winged helix' DNA-binding domain"/>
    <property type="match status" value="1"/>
</dbReference>
<dbReference type="GO" id="GO:0005737">
    <property type="term" value="C:cytoplasm"/>
    <property type="evidence" value="ECO:0007669"/>
    <property type="project" value="TreeGrafter"/>
</dbReference>
<feature type="domain" description="DEP" evidence="2">
    <location>
        <begin position="8"/>
        <end position="83"/>
    </location>
</feature>
<name>A0A0C2GZ24_9BILA</name>
<sequence>LDTLSRRLQESVQLRTHKYFRVAVPQALTGQSLVALVGEKGYAEDEAEAVHLATLLLQHGYLFPVIEPALTVRDDGTLYRLQRPYFWPSHATQTDNVEYETLPAFGHSQKNSSFCLQERVLRYFSLPQRS</sequence>
<dbReference type="SMART" id="SM00049">
    <property type="entry name" value="DEP"/>
    <property type="match status" value="1"/>
</dbReference>
<proteinExistence type="predicted"/>
<keyword evidence="1" id="KW-0734">Signal transduction inhibitor</keyword>
<dbReference type="CDD" id="cd04450">
    <property type="entry name" value="DEP_RGS7-like"/>
    <property type="match status" value="1"/>
</dbReference>
<protein>
    <submittedName>
        <fullName evidence="3">Domain found in Dishevelled, Egl-10, and Pleckstrin</fullName>
    </submittedName>
</protein>
<dbReference type="GO" id="GO:0043005">
    <property type="term" value="C:neuron projection"/>
    <property type="evidence" value="ECO:0007669"/>
    <property type="project" value="TreeGrafter"/>
</dbReference>
<dbReference type="OrthoDB" id="196547at2759"/>
<keyword evidence="4" id="KW-1185">Reference proteome</keyword>
<evidence type="ECO:0000256" key="1">
    <source>
        <dbReference type="ARBA" id="ARBA00022700"/>
    </source>
</evidence>
<dbReference type="InterPro" id="IPR047016">
    <property type="entry name" value="RGS6/7/9/11"/>
</dbReference>
<dbReference type="AlphaFoldDB" id="A0A0C2GZ24"/>
<dbReference type="Proteomes" id="UP000054047">
    <property type="component" value="Unassembled WGS sequence"/>
</dbReference>
<evidence type="ECO:0000313" key="3">
    <source>
        <dbReference type="EMBL" id="KIH62351.1"/>
    </source>
</evidence>
<dbReference type="Gene3D" id="1.10.10.10">
    <property type="entry name" value="Winged helix-like DNA-binding domain superfamily/Winged helix DNA-binding domain"/>
    <property type="match status" value="1"/>
</dbReference>
<dbReference type="InterPro" id="IPR000591">
    <property type="entry name" value="DEP_dom"/>
</dbReference>
<dbReference type="PROSITE" id="PS50186">
    <property type="entry name" value="DEP"/>
    <property type="match status" value="1"/>
</dbReference>
<dbReference type="GO" id="GO:0035556">
    <property type="term" value="P:intracellular signal transduction"/>
    <property type="evidence" value="ECO:0007669"/>
    <property type="project" value="InterPro"/>
</dbReference>
<feature type="non-terminal residue" evidence="3">
    <location>
        <position position="1"/>
    </location>
</feature>
<evidence type="ECO:0000313" key="4">
    <source>
        <dbReference type="Proteomes" id="UP000054047"/>
    </source>
</evidence>
<dbReference type="GO" id="GO:0005886">
    <property type="term" value="C:plasma membrane"/>
    <property type="evidence" value="ECO:0007669"/>
    <property type="project" value="TreeGrafter"/>
</dbReference>
<gene>
    <name evidence="3" type="ORF">ANCDUO_07369</name>
</gene>
<dbReference type="GO" id="GO:0008277">
    <property type="term" value="P:regulation of G protein-coupled receptor signaling pathway"/>
    <property type="evidence" value="ECO:0007669"/>
    <property type="project" value="InterPro"/>
</dbReference>
<evidence type="ECO:0000259" key="2">
    <source>
        <dbReference type="PROSITE" id="PS50186"/>
    </source>
</evidence>
<dbReference type="EMBL" id="KN729374">
    <property type="protein sequence ID" value="KIH62351.1"/>
    <property type="molecule type" value="Genomic_DNA"/>
</dbReference>
<dbReference type="GO" id="GO:0009968">
    <property type="term" value="P:negative regulation of signal transduction"/>
    <property type="evidence" value="ECO:0007669"/>
    <property type="project" value="UniProtKB-KW"/>
</dbReference>
<dbReference type="PANTHER" id="PTHR45746:SF5">
    <property type="entry name" value="REGULATOR OF G-PROTEIN SIGNALING 7"/>
    <property type="match status" value="1"/>
</dbReference>
<accession>A0A0C2GZ24</accession>
<dbReference type="InterPro" id="IPR036388">
    <property type="entry name" value="WH-like_DNA-bd_sf"/>
</dbReference>
<dbReference type="InterPro" id="IPR036390">
    <property type="entry name" value="WH_DNA-bd_sf"/>
</dbReference>
<reference evidence="3 4" key="1">
    <citation type="submission" date="2013-12" db="EMBL/GenBank/DDBJ databases">
        <title>Draft genome of the parsitic nematode Ancylostoma duodenale.</title>
        <authorList>
            <person name="Mitreva M."/>
        </authorList>
    </citation>
    <scope>NUCLEOTIDE SEQUENCE [LARGE SCALE GENOMIC DNA]</scope>
    <source>
        <strain evidence="3 4">Zhejiang</strain>
    </source>
</reference>
<dbReference type="PANTHER" id="PTHR45746">
    <property type="entry name" value="LP21163P"/>
    <property type="match status" value="1"/>
</dbReference>